<dbReference type="Proteomes" id="UP000284868">
    <property type="component" value="Unassembled WGS sequence"/>
</dbReference>
<evidence type="ECO:0000313" key="4">
    <source>
        <dbReference type="Proteomes" id="UP000284868"/>
    </source>
</evidence>
<dbReference type="InterPro" id="IPR011344">
    <property type="entry name" value="ssDNA-bd"/>
</dbReference>
<dbReference type="OrthoDB" id="9809878at2"/>
<dbReference type="InterPro" id="IPR012340">
    <property type="entry name" value="NA-bd_OB-fold"/>
</dbReference>
<dbReference type="PROSITE" id="PS50935">
    <property type="entry name" value="SSB"/>
    <property type="match status" value="1"/>
</dbReference>
<proteinExistence type="predicted"/>
<protein>
    <recommendedName>
        <fullName evidence="2">Single-stranded DNA-binding protein</fullName>
    </recommendedName>
</protein>
<dbReference type="EMBL" id="QRPK01000006">
    <property type="protein sequence ID" value="RHM14870.1"/>
    <property type="molecule type" value="Genomic_DNA"/>
</dbReference>
<evidence type="ECO:0000313" key="3">
    <source>
        <dbReference type="EMBL" id="RHM14870.1"/>
    </source>
</evidence>
<dbReference type="Gene3D" id="2.40.50.140">
    <property type="entry name" value="Nucleic acid-binding proteins"/>
    <property type="match status" value="1"/>
</dbReference>
<dbReference type="CDD" id="cd04496">
    <property type="entry name" value="SSB_OBF"/>
    <property type="match status" value="1"/>
</dbReference>
<comment type="caution">
    <text evidence="3">The sequence shown here is derived from an EMBL/GenBank/DDBJ whole genome shotgun (WGS) entry which is preliminary data.</text>
</comment>
<reference evidence="3 4" key="1">
    <citation type="submission" date="2018-08" db="EMBL/GenBank/DDBJ databases">
        <title>A genome reference for cultivated species of the human gut microbiota.</title>
        <authorList>
            <person name="Zou Y."/>
            <person name="Xue W."/>
            <person name="Luo G."/>
        </authorList>
    </citation>
    <scope>NUCLEOTIDE SEQUENCE [LARGE SCALE GENOMIC DNA]</scope>
    <source>
        <strain evidence="3 4">AF35-6BH</strain>
    </source>
</reference>
<keyword evidence="4" id="KW-1185">Reference proteome</keyword>
<accession>A0A415PQ54</accession>
<dbReference type="GO" id="GO:0006260">
    <property type="term" value="P:DNA replication"/>
    <property type="evidence" value="ECO:0007669"/>
    <property type="project" value="InterPro"/>
</dbReference>
<dbReference type="PIRSF" id="PIRSF002070">
    <property type="entry name" value="SSB"/>
    <property type="match status" value="1"/>
</dbReference>
<evidence type="ECO:0000256" key="1">
    <source>
        <dbReference type="ARBA" id="ARBA00023125"/>
    </source>
</evidence>
<gene>
    <name evidence="3" type="ORF">DWZ83_02095</name>
</gene>
<sequence length="120" mass="13392">MNVVAFVGEIAELPVVKETVNGNKYANMVLKVSRPFMNNEGVYEQDELSCTLWRGIAETTASVARLGDYVAIKGRLQSRSFEGNDGNMHRSIDIIAEHVSFIGQRKALKKPVTLFFIGMR</sequence>
<keyword evidence="1 2" id="KW-0238">DNA-binding</keyword>
<dbReference type="AlphaFoldDB" id="A0A415PQ54"/>
<dbReference type="GO" id="GO:0003697">
    <property type="term" value="F:single-stranded DNA binding"/>
    <property type="evidence" value="ECO:0007669"/>
    <property type="project" value="InterPro"/>
</dbReference>
<name>A0A415PQ54_9FIRM</name>
<dbReference type="InterPro" id="IPR000424">
    <property type="entry name" value="Primosome_PriB/ssb"/>
</dbReference>
<dbReference type="Pfam" id="PF00436">
    <property type="entry name" value="SSB"/>
    <property type="match status" value="1"/>
</dbReference>
<evidence type="ECO:0000256" key="2">
    <source>
        <dbReference type="PIRNR" id="PIRNR002070"/>
    </source>
</evidence>
<organism evidence="3 4">
    <name type="scientific">Amedibacillus dolichus</name>
    <dbReference type="NCBI Taxonomy" id="31971"/>
    <lineage>
        <taxon>Bacteria</taxon>
        <taxon>Bacillati</taxon>
        <taxon>Bacillota</taxon>
        <taxon>Erysipelotrichia</taxon>
        <taxon>Erysipelotrichales</taxon>
        <taxon>Erysipelotrichaceae</taxon>
        <taxon>Amedibacillus</taxon>
    </lineage>
</organism>
<dbReference type="SUPFAM" id="SSF50249">
    <property type="entry name" value="Nucleic acid-binding proteins"/>
    <property type="match status" value="1"/>
</dbReference>
<dbReference type="RefSeq" id="WP_118365286.1">
    <property type="nucleotide sequence ID" value="NZ_QRPK01000006.1"/>
</dbReference>